<sequence>MVKAFEFKVYKKNEAGYKKALVIAENQDEAENKFVDSEIEFYDYECIGYKEYVSAIA</sequence>
<proteinExistence type="predicted"/>
<dbReference type="Proteomes" id="UP001189143">
    <property type="component" value="Unassembled WGS sequence"/>
</dbReference>
<name>A0AAD1YKF1_9CLOT</name>
<comment type="caution">
    <text evidence="1">The sequence shown here is derived from an EMBL/GenBank/DDBJ whole genome shotgun (WGS) entry which is preliminary data.</text>
</comment>
<evidence type="ECO:0000313" key="2">
    <source>
        <dbReference type="Proteomes" id="UP001189143"/>
    </source>
</evidence>
<accession>A0AAD1YKF1</accession>
<reference evidence="1" key="1">
    <citation type="submission" date="2022-10" db="EMBL/GenBank/DDBJ databases">
        <authorList>
            <person name="Aires J."/>
            <person name="Mesa V."/>
        </authorList>
    </citation>
    <scope>NUCLEOTIDE SEQUENCE</scope>
    <source>
        <strain evidence="1">Clostridium neonatale JD116</strain>
    </source>
</reference>
<gene>
    <name evidence="1" type="ORF">CNEO2_980013</name>
</gene>
<dbReference type="RefSeq" id="WP_317048876.1">
    <property type="nucleotide sequence ID" value="NZ_CAMRXC010000002.1"/>
</dbReference>
<dbReference type="AlphaFoldDB" id="A0AAD1YKF1"/>
<protein>
    <submittedName>
        <fullName evidence="1">Uncharacterized protein</fullName>
    </submittedName>
</protein>
<dbReference type="EMBL" id="CAMTCP010000301">
    <property type="protein sequence ID" value="CAI3698831.1"/>
    <property type="molecule type" value="Genomic_DNA"/>
</dbReference>
<organism evidence="1 2">
    <name type="scientific">Clostridium neonatale</name>
    <dbReference type="NCBI Taxonomy" id="137838"/>
    <lineage>
        <taxon>Bacteria</taxon>
        <taxon>Bacillati</taxon>
        <taxon>Bacillota</taxon>
        <taxon>Clostridia</taxon>
        <taxon>Eubacteriales</taxon>
        <taxon>Clostridiaceae</taxon>
        <taxon>Clostridium</taxon>
    </lineage>
</organism>
<evidence type="ECO:0000313" key="1">
    <source>
        <dbReference type="EMBL" id="CAI3698831.1"/>
    </source>
</evidence>